<dbReference type="SUPFAM" id="SSF53098">
    <property type="entry name" value="Ribonuclease H-like"/>
    <property type="match status" value="1"/>
</dbReference>
<dbReference type="InterPro" id="IPR012337">
    <property type="entry name" value="RNaseH-like_sf"/>
</dbReference>
<evidence type="ECO:0000313" key="3">
    <source>
        <dbReference type="Proteomes" id="UP000324897"/>
    </source>
</evidence>
<evidence type="ECO:0000259" key="1">
    <source>
        <dbReference type="Pfam" id="PF13456"/>
    </source>
</evidence>
<dbReference type="GO" id="GO:0004523">
    <property type="term" value="F:RNA-DNA hybrid ribonuclease activity"/>
    <property type="evidence" value="ECO:0007669"/>
    <property type="project" value="InterPro"/>
</dbReference>
<dbReference type="PANTHER" id="PTHR47723:SF19">
    <property type="entry name" value="POLYNUCLEOTIDYL TRANSFERASE, RIBONUCLEASE H-LIKE SUPERFAMILY PROTEIN"/>
    <property type="match status" value="1"/>
</dbReference>
<keyword evidence="3" id="KW-1185">Reference proteome</keyword>
<dbReference type="Pfam" id="PF13456">
    <property type="entry name" value="RVT_3"/>
    <property type="match status" value="1"/>
</dbReference>
<dbReference type="Proteomes" id="UP000324897">
    <property type="component" value="Chromosome 2"/>
</dbReference>
<dbReference type="Gramene" id="TVU23518">
    <property type="protein sequence ID" value="TVU23518"/>
    <property type="gene ID" value="EJB05_25892"/>
</dbReference>
<evidence type="ECO:0000313" key="2">
    <source>
        <dbReference type="EMBL" id="TVU23518.1"/>
    </source>
</evidence>
<dbReference type="InterPro" id="IPR036397">
    <property type="entry name" value="RNaseH_sf"/>
</dbReference>
<dbReference type="PANTHER" id="PTHR47723">
    <property type="entry name" value="OS05G0353850 PROTEIN"/>
    <property type="match status" value="1"/>
</dbReference>
<dbReference type="InterPro" id="IPR002156">
    <property type="entry name" value="RNaseH_domain"/>
</dbReference>
<organism evidence="2 3">
    <name type="scientific">Eragrostis curvula</name>
    <name type="common">weeping love grass</name>
    <dbReference type="NCBI Taxonomy" id="38414"/>
    <lineage>
        <taxon>Eukaryota</taxon>
        <taxon>Viridiplantae</taxon>
        <taxon>Streptophyta</taxon>
        <taxon>Embryophyta</taxon>
        <taxon>Tracheophyta</taxon>
        <taxon>Spermatophyta</taxon>
        <taxon>Magnoliopsida</taxon>
        <taxon>Liliopsida</taxon>
        <taxon>Poales</taxon>
        <taxon>Poaceae</taxon>
        <taxon>PACMAD clade</taxon>
        <taxon>Chloridoideae</taxon>
        <taxon>Eragrostideae</taxon>
        <taxon>Eragrostidinae</taxon>
        <taxon>Eragrostis</taxon>
    </lineage>
</organism>
<comment type="caution">
    <text evidence="2">The sequence shown here is derived from an EMBL/GenBank/DDBJ whole genome shotgun (WGS) entry which is preliminary data.</text>
</comment>
<dbReference type="Gene3D" id="3.30.420.10">
    <property type="entry name" value="Ribonuclease H-like superfamily/Ribonuclease H"/>
    <property type="match status" value="1"/>
</dbReference>
<sequence>MAKINVDAAISKNSGTAAAAAIARNEAGVFLGASVLVVSGMPNVETMEAVASREGLALAADLVLRKFRLASDCLSVVKAIHGAGLEHYGHIVKEIKARSTAFEYSEFVHESRLSNTDAHLIARGSVNLDIGRHVWFLGPQRVFVIPLRRLGAEASVAICLVVASRGSFRRYSTAAWRTIEQPLPGKVRWMH</sequence>
<feature type="domain" description="RNase H type-1" evidence="1">
    <location>
        <begin position="5"/>
        <end position="123"/>
    </location>
</feature>
<reference evidence="2 3" key="1">
    <citation type="journal article" date="2019" name="Sci. Rep.">
        <title>A high-quality genome of Eragrostis curvula grass provides insights into Poaceae evolution and supports new strategies to enhance forage quality.</title>
        <authorList>
            <person name="Carballo J."/>
            <person name="Santos B.A.C.M."/>
            <person name="Zappacosta D."/>
            <person name="Garbus I."/>
            <person name="Selva J.P."/>
            <person name="Gallo C.A."/>
            <person name="Diaz A."/>
            <person name="Albertini E."/>
            <person name="Caccamo M."/>
            <person name="Echenique V."/>
        </authorList>
    </citation>
    <scope>NUCLEOTIDE SEQUENCE [LARGE SCALE GENOMIC DNA]</scope>
    <source>
        <strain evidence="3">cv. Victoria</strain>
        <tissue evidence="2">Leaf</tissue>
    </source>
</reference>
<dbReference type="CDD" id="cd06222">
    <property type="entry name" value="RNase_H_like"/>
    <property type="match status" value="1"/>
</dbReference>
<dbReference type="OrthoDB" id="1906820at2759"/>
<protein>
    <recommendedName>
        <fullName evidence="1">RNase H type-1 domain-containing protein</fullName>
    </recommendedName>
</protein>
<dbReference type="GO" id="GO:0003676">
    <property type="term" value="F:nucleic acid binding"/>
    <property type="evidence" value="ECO:0007669"/>
    <property type="project" value="InterPro"/>
</dbReference>
<accession>A0A5J9UJQ7</accession>
<proteinExistence type="predicted"/>
<name>A0A5J9UJQ7_9POAL</name>
<dbReference type="AlphaFoldDB" id="A0A5J9UJQ7"/>
<feature type="non-terminal residue" evidence="2">
    <location>
        <position position="1"/>
    </location>
</feature>
<dbReference type="EMBL" id="RWGY01000013">
    <property type="protein sequence ID" value="TVU23518.1"/>
    <property type="molecule type" value="Genomic_DNA"/>
</dbReference>
<gene>
    <name evidence="2" type="ORF">EJB05_25892</name>
</gene>
<dbReference type="InterPro" id="IPR053151">
    <property type="entry name" value="RNase_H-like"/>
</dbReference>
<dbReference type="InterPro" id="IPR044730">
    <property type="entry name" value="RNase_H-like_dom_plant"/>
</dbReference>